<dbReference type="AlphaFoldDB" id="A0A4R3VNA9"/>
<organism evidence="1 2">
    <name type="scientific">Sphingobacterium alimentarium</name>
    <dbReference type="NCBI Taxonomy" id="797292"/>
    <lineage>
        <taxon>Bacteria</taxon>
        <taxon>Pseudomonadati</taxon>
        <taxon>Bacteroidota</taxon>
        <taxon>Sphingobacteriia</taxon>
        <taxon>Sphingobacteriales</taxon>
        <taxon>Sphingobacteriaceae</taxon>
        <taxon>Sphingobacterium</taxon>
    </lineage>
</organism>
<evidence type="ECO:0000313" key="1">
    <source>
        <dbReference type="EMBL" id="TCV06478.1"/>
    </source>
</evidence>
<protein>
    <submittedName>
        <fullName evidence="1">Uncharacterized protein</fullName>
    </submittedName>
</protein>
<comment type="caution">
    <text evidence="1">The sequence shown here is derived from an EMBL/GenBank/DDBJ whole genome shotgun (WGS) entry which is preliminary data.</text>
</comment>
<dbReference type="OrthoDB" id="663842at2"/>
<dbReference type="RefSeq" id="WP_132778998.1">
    <property type="nucleotide sequence ID" value="NZ_SMBZ01000062.1"/>
</dbReference>
<proteinExistence type="predicted"/>
<dbReference type="Proteomes" id="UP000295197">
    <property type="component" value="Unassembled WGS sequence"/>
</dbReference>
<gene>
    <name evidence="1" type="ORF">EDC17_10627</name>
</gene>
<dbReference type="EMBL" id="SMBZ01000062">
    <property type="protein sequence ID" value="TCV06478.1"/>
    <property type="molecule type" value="Genomic_DNA"/>
</dbReference>
<keyword evidence="2" id="KW-1185">Reference proteome</keyword>
<evidence type="ECO:0000313" key="2">
    <source>
        <dbReference type="Proteomes" id="UP000295197"/>
    </source>
</evidence>
<name>A0A4R3VNA9_9SPHI</name>
<sequence length="166" mass="19689">MVKLFSTFIFVFIVFDSLAQQLNLHEVRKDFNKGVQDEALCKKYLSHLQNHAKSPLEKGYEAAFHMFMAKHTSNPFKKMNYFKGGKKMLETQIKAEPNNTELRFIRLCIQYYIPDFLGYKQNIEEDKNFLVNNLHKMSDERTKDIIFKYLKGAKMYNDQELTLLAR</sequence>
<reference evidence="1 2" key="1">
    <citation type="submission" date="2019-03" db="EMBL/GenBank/DDBJ databases">
        <title>Genomic Encyclopedia of Type Strains, Phase IV (KMG-IV): sequencing the most valuable type-strain genomes for metagenomic binning, comparative biology and taxonomic classification.</title>
        <authorList>
            <person name="Goeker M."/>
        </authorList>
    </citation>
    <scope>NUCLEOTIDE SEQUENCE [LARGE SCALE GENOMIC DNA]</scope>
    <source>
        <strain evidence="1 2">DSM 22362</strain>
    </source>
</reference>
<accession>A0A4R3VNA9</accession>